<comment type="caution">
    <text evidence="2">The sequence shown here is derived from an EMBL/GenBank/DDBJ whole genome shotgun (WGS) entry which is preliminary data.</text>
</comment>
<accession>N1JPC2</accession>
<name>N1JPC2_BLUG1</name>
<evidence type="ECO:0000256" key="1">
    <source>
        <dbReference type="SAM" id="MobiDB-lite"/>
    </source>
</evidence>
<feature type="compositionally biased region" description="Polar residues" evidence="1">
    <location>
        <begin position="142"/>
        <end position="155"/>
    </location>
</feature>
<protein>
    <submittedName>
        <fullName evidence="2">EKA-like protein</fullName>
    </submittedName>
</protein>
<organism evidence="2 3">
    <name type="scientific">Blumeria graminis f. sp. hordei (strain DH14)</name>
    <name type="common">Barley powdery mildew</name>
    <name type="synonym">Oidium monilioides f. sp. hordei</name>
    <dbReference type="NCBI Taxonomy" id="546991"/>
    <lineage>
        <taxon>Eukaryota</taxon>
        <taxon>Fungi</taxon>
        <taxon>Dikarya</taxon>
        <taxon>Ascomycota</taxon>
        <taxon>Pezizomycotina</taxon>
        <taxon>Leotiomycetes</taxon>
        <taxon>Erysiphales</taxon>
        <taxon>Erysiphaceae</taxon>
        <taxon>Blumeria</taxon>
        <taxon>Blumeria hordei</taxon>
    </lineage>
</organism>
<evidence type="ECO:0000313" key="3">
    <source>
        <dbReference type="Proteomes" id="UP000015441"/>
    </source>
</evidence>
<dbReference type="HOGENOM" id="CLU_018153_8_2_1"/>
<feature type="region of interest" description="Disordered" evidence="1">
    <location>
        <begin position="127"/>
        <end position="171"/>
    </location>
</feature>
<dbReference type="EMBL" id="CAUH01006401">
    <property type="protein sequence ID" value="CCU82456.1"/>
    <property type="molecule type" value="Genomic_DNA"/>
</dbReference>
<reference evidence="2 3" key="1">
    <citation type="journal article" date="2010" name="Science">
        <title>Genome expansion and gene loss in powdery mildew fungi reveal tradeoffs in extreme parasitism.</title>
        <authorList>
            <person name="Spanu P.D."/>
            <person name="Abbott J.C."/>
            <person name="Amselem J."/>
            <person name="Burgis T.A."/>
            <person name="Soanes D.M."/>
            <person name="Stueber K."/>
            <person name="Ver Loren van Themaat E."/>
            <person name="Brown J.K.M."/>
            <person name="Butcher S.A."/>
            <person name="Gurr S.J."/>
            <person name="Lebrun M.-H."/>
            <person name="Ridout C.J."/>
            <person name="Schulze-Lefert P."/>
            <person name="Talbot N.J."/>
            <person name="Ahmadinejad N."/>
            <person name="Ametz C."/>
            <person name="Barton G.R."/>
            <person name="Benjdia M."/>
            <person name="Bidzinski P."/>
            <person name="Bindschedler L.V."/>
            <person name="Both M."/>
            <person name="Brewer M.T."/>
            <person name="Cadle-Davidson L."/>
            <person name="Cadle-Davidson M.M."/>
            <person name="Collemare J."/>
            <person name="Cramer R."/>
            <person name="Frenkel O."/>
            <person name="Godfrey D."/>
            <person name="Harriman J."/>
            <person name="Hoede C."/>
            <person name="King B.C."/>
            <person name="Klages S."/>
            <person name="Kleemann J."/>
            <person name="Knoll D."/>
            <person name="Koti P.S."/>
            <person name="Kreplak J."/>
            <person name="Lopez-Ruiz F.J."/>
            <person name="Lu X."/>
            <person name="Maekawa T."/>
            <person name="Mahanil S."/>
            <person name="Micali C."/>
            <person name="Milgroom M.G."/>
            <person name="Montana G."/>
            <person name="Noir S."/>
            <person name="O'Connell R.J."/>
            <person name="Oberhaensli S."/>
            <person name="Parlange F."/>
            <person name="Pedersen C."/>
            <person name="Quesneville H."/>
            <person name="Reinhardt R."/>
            <person name="Rott M."/>
            <person name="Sacristan S."/>
            <person name="Schmidt S.M."/>
            <person name="Schoen M."/>
            <person name="Skamnioti P."/>
            <person name="Sommer H."/>
            <person name="Stephens A."/>
            <person name="Takahara H."/>
            <person name="Thordal-Christensen H."/>
            <person name="Vigouroux M."/>
            <person name="Wessling R."/>
            <person name="Wicker T."/>
            <person name="Panstruga R."/>
        </authorList>
    </citation>
    <scope>NUCLEOTIDE SEQUENCE [LARGE SCALE GENOMIC DNA]</scope>
    <source>
        <strain evidence="2">DH14</strain>
    </source>
</reference>
<dbReference type="InParanoid" id="N1JPC2"/>
<feature type="compositionally biased region" description="Basic and acidic residues" evidence="1">
    <location>
        <begin position="161"/>
        <end position="171"/>
    </location>
</feature>
<dbReference type="AlphaFoldDB" id="N1JPC2"/>
<gene>
    <name evidence="2" type="ORF">BGHDH14_bgh05434</name>
</gene>
<dbReference type="Proteomes" id="UP000015441">
    <property type="component" value="Unassembled WGS sequence"/>
</dbReference>
<feature type="compositionally biased region" description="Basic and acidic residues" evidence="1">
    <location>
        <begin position="130"/>
        <end position="141"/>
    </location>
</feature>
<sequence>MKKASIKGKEKALHALAEPNTDMIGSFEIVEKIPQRASVPHEIGESSKYPPTASKPSEIAARIAASKSTLPPELRLIIEAEQRAAAISCVESTLLPLTNGSNRQFLDFMRVYLRATIAQYMASGLTSTLGERDPKGSRRQEPNNSRRPSAISKTSPGPRWPKMDCDKQQSL</sequence>
<keyword evidence="3" id="KW-1185">Reference proteome</keyword>
<evidence type="ECO:0000313" key="2">
    <source>
        <dbReference type="EMBL" id="CCU82456.1"/>
    </source>
</evidence>
<proteinExistence type="predicted"/>